<keyword evidence="3 5" id="KW-1133">Transmembrane helix</keyword>
<evidence type="ECO:0000256" key="1">
    <source>
        <dbReference type="ARBA" id="ARBA00004127"/>
    </source>
</evidence>
<evidence type="ECO:0000256" key="4">
    <source>
        <dbReference type="ARBA" id="ARBA00023136"/>
    </source>
</evidence>
<dbReference type="InterPro" id="IPR003807">
    <property type="entry name" value="DUF202"/>
</dbReference>
<keyword evidence="4 5" id="KW-0472">Membrane</keyword>
<evidence type="ECO:0000256" key="5">
    <source>
        <dbReference type="SAM" id="Phobius"/>
    </source>
</evidence>
<gene>
    <name evidence="7" type="ORF">NNL39_05585</name>
</gene>
<accession>A0ABY5FZ16</accession>
<dbReference type="Pfam" id="PF02656">
    <property type="entry name" value="DUF202"/>
    <property type="match status" value="1"/>
</dbReference>
<dbReference type="Proteomes" id="UP001060039">
    <property type="component" value="Chromosome"/>
</dbReference>
<evidence type="ECO:0000313" key="8">
    <source>
        <dbReference type="Proteomes" id="UP001060039"/>
    </source>
</evidence>
<feature type="transmembrane region" description="Helical" evidence="5">
    <location>
        <begin position="43"/>
        <end position="62"/>
    </location>
</feature>
<dbReference type="RefSeq" id="WP_255160702.1">
    <property type="nucleotide sequence ID" value="NZ_CP101497.1"/>
</dbReference>
<evidence type="ECO:0000256" key="2">
    <source>
        <dbReference type="ARBA" id="ARBA00022692"/>
    </source>
</evidence>
<organism evidence="7 8">
    <name type="scientific">Microcella humidisoli</name>
    <dbReference type="NCBI Taxonomy" id="2963406"/>
    <lineage>
        <taxon>Bacteria</taxon>
        <taxon>Bacillati</taxon>
        <taxon>Actinomycetota</taxon>
        <taxon>Actinomycetes</taxon>
        <taxon>Micrococcales</taxon>
        <taxon>Microbacteriaceae</taxon>
        <taxon>Microcella</taxon>
    </lineage>
</organism>
<name>A0ABY5FZ16_9MICO</name>
<feature type="transmembrane region" description="Helical" evidence="5">
    <location>
        <begin position="83"/>
        <end position="102"/>
    </location>
</feature>
<reference evidence="7" key="1">
    <citation type="submission" date="2022-07" db="EMBL/GenBank/DDBJ databases">
        <title>Taxonomic analysis of Microcella humidisoli nov. sp., isolated from riverside soil.</title>
        <authorList>
            <person name="Molina K.M."/>
            <person name="Kim S.B."/>
        </authorList>
    </citation>
    <scope>NUCLEOTIDE SEQUENCE</scope>
    <source>
        <strain evidence="7">MMS21-STM10</strain>
    </source>
</reference>
<proteinExistence type="predicted"/>
<dbReference type="EMBL" id="CP101497">
    <property type="protein sequence ID" value="UTT63571.1"/>
    <property type="molecule type" value="Genomic_DNA"/>
</dbReference>
<evidence type="ECO:0000256" key="3">
    <source>
        <dbReference type="ARBA" id="ARBA00022989"/>
    </source>
</evidence>
<feature type="domain" description="DUF202" evidence="6">
    <location>
        <begin position="12"/>
        <end position="60"/>
    </location>
</feature>
<evidence type="ECO:0000259" key="6">
    <source>
        <dbReference type="Pfam" id="PF02656"/>
    </source>
</evidence>
<keyword evidence="2 5" id="KW-0812">Transmembrane</keyword>
<protein>
    <submittedName>
        <fullName evidence="7">DUF202 domain-containing protein</fullName>
    </submittedName>
</protein>
<feature type="transmembrane region" description="Helical" evidence="5">
    <location>
        <begin position="21"/>
        <end position="37"/>
    </location>
</feature>
<keyword evidence="8" id="KW-1185">Reference proteome</keyword>
<comment type="subcellular location">
    <subcellularLocation>
        <location evidence="1">Endomembrane system</location>
        <topology evidence="1">Multi-pass membrane protein</topology>
    </subcellularLocation>
</comment>
<evidence type="ECO:0000313" key="7">
    <source>
        <dbReference type="EMBL" id="UTT63571.1"/>
    </source>
</evidence>
<sequence>MSELDAPRAPVDRTSLSWQRTAMHSALLALVAAVTATQLGEPAVAVGGAVIAGFAILVGATTPRVKRSEVADRDPWMLMVRTVIVLSATALVAVMLVVAVALEL</sequence>